<dbReference type="Proteomes" id="UP000092666">
    <property type="component" value="Unassembled WGS sequence"/>
</dbReference>
<evidence type="ECO:0000256" key="1">
    <source>
        <dbReference type="SAM" id="MobiDB-lite"/>
    </source>
</evidence>
<feature type="compositionally biased region" description="Low complexity" evidence="1">
    <location>
        <begin position="26"/>
        <end position="53"/>
    </location>
</feature>
<evidence type="ECO:0000313" key="3">
    <source>
        <dbReference type="Proteomes" id="UP000092666"/>
    </source>
</evidence>
<keyword evidence="3" id="KW-1185">Reference proteome</keyword>
<evidence type="ECO:0000313" key="2">
    <source>
        <dbReference type="EMBL" id="OCF30412.1"/>
    </source>
</evidence>
<feature type="compositionally biased region" description="Polar residues" evidence="1">
    <location>
        <begin position="198"/>
        <end position="209"/>
    </location>
</feature>
<feature type="compositionally biased region" description="Basic and acidic residues" evidence="1">
    <location>
        <begin position="58"/>
        <end position="73"/>
    </location>
</feature>
<sequence length="373" mass="40473">MSNSLSPPRRKPKPQAENWDDDFEFSLPSVASSSKKGSTESRSSTSYNDVSSSTLKGKGKEKERDEYVPKPERGNSPTEDWDEDWDESPPKIKPRSTNTSTGTNMKGLSSPTSTRHERKKSSIPPPLAIPPPYPVRQHQPRWSPSHTASLPTPATLPLPTSSSSQLHQPLLPSRSHSSLGLAAQEDPLIQSHPHPRSRSGSTTAGTVTRNKLIKRHPSTSFVSIPSRSASSSYNLPASTFFPNESDASLSPLSFINHDSPNLPHPPAPPIPRSKSGEQMPPPPLPIGSNAGIGLGLGRSRSRSKSKAGQSGRQQETVRVSGIPFSPSRDNMAEQLPKKPGFWKRLSGAPTVDRGKQIVNKPFICEVPGKTLIR</sequence>
<dbReference type="EMBL" id="KV700150">
    <property type="protein sequence ID" value="OCF30412.1"/>
    <property type="molecule type" value="Genomic_DNA"/>
</dbReference>
<accession>A0A1B9GH84</accession>
<feature type="compositionally biased region" description="Pro residues" evidence="1">
    <location>
        <begin position="262"/>
        <end position="271"/>
    </location>
</feature>
<reference evidence="3" key="2">
    <citation type="submission" date="2013-12" db="EMBL/GenBank/DDBJ databases">
        <title>Evolution of pathogenesis and genome organization in the Tremellales.</title>
        <authorList>
            <person name="Cuomo C."/>
            <person name="Litvintseva A."/>
            <person name="Heitman J."/>
            <person name="Chen Y."/>
            <person name="Sun S."/>
            <person name="Springer D."/>
            <person name="Dromer F."/>
            <person name="Young S."/>
            <person name="Zeng Q."/>
            <person name="Chapman S."/>
            <person name="Gujja S."/>
            <person name="Saif S."/>
            <person name="Birren B."/>
        </authorList>
    </citation>
    <scope>NUCLEOTIDE SEQUENCE [LARGE SCALE GENOMIC DNA]</scope>
    <source>
        <strain evidence="3">BCC8398</strain>
    </source>
</reference>
<protein>
    <submittedName>
        <fullName evidence="2">Uncharacterized protein</fullName>
    </submittedName>
</protein>
<feature type="compositionally biased region" description="Low complexity" evidence="1">
    <location>
        <begin position="146"/>
        <end position="173"/>
    </location>
</feature>
<feature type="region of interest" description="Disordered" evidence="1">
    <location>
        <begin position="1"/>
        <end position="232"/>
    </location>
</feature>
<feature type="compositionally biased region" description="Polar residues" evidence="1">
    <location>
        <begin position="95"/>
        <end position="113"/>
    </location>
</feature>
<feature type="region of interest" description="Disordered" evidence="1">
    <location>
        <begin position="251"/>
        <end position="347"/>
    </location>
</feature>
<reference evidence="2 3" key="1">
    <citation type="submission" date="2013-07" db="EMBL/GenBank/DDBJ databases">
        <title>The Genome Sequence of Cryptococcus heveanensis BCC8398.</title>
        <authorList>
            <consortium name="The Broad Institute Genome Sequencing Platform"/>
            <person name="Cuomo C."/>
            <person name="Litvintseva A."/>
            <person name="Chen Y."/>
            <person name="Heitman J."/>
            <person name="Sun S."/>
            <person name="Springer D."/>
            <person name="Dromer F."/>
            <person name="Young S.K."/>
            <person name="Zeng Q."/>
            <person name="Gargeya S."/>
            <person name="Fitzgerald M."/>
            <person name="Abouelleil A."/>
            <person name="Alvarado L."/>
            <person name="Berlin A.M."/>
            <person name="Chapman S.B."/>
            <person name="Dewar J."/>
            <person name="Goldberg J."/>
            <person name="Griggs A."/>
            <person name="Gujja S."/>
            <person name="Hansen M."/>
            <person name="Howarth C."/>
            <person name="Imamovic A."/>
            <person name="Larimer J."/>
            <person name="McCowan C."/>
            <person name="Murphy C."/>
            <person name="Pearson M."/>
            <person name="Priest M."/>
            <person name="Roberts A."/>
            <person name="Saif S."/>
            <person name="Shea T."/>
            <person name="Sykes S."/>
            <person name="Wortman J."/>
            <person name="Nusbaum C."/>
            <person name="Birren B."/>
        </authorList>
    </citation>
    <scope>NUCLEOTIDE SEQUENCE [LARGE SCALE GENOMIC DNA]</scope>
    <source>
        <strain evidence="2 3">BCC8398</strain>
    </source>
</reference>
<feature type="compositionally biased region" description="Polar residues" evidence="1">
    <location>
        <begin position="218"/>
        <end position="232"/>
    </location>
</feature>
<proteinExistence type="predicted"/>
<feature type="compositionally biased region" description="Pro residues" evidence="1">
    <location>
        <begin position="123"/>
        <end position="134"/>
    </location>
</feature>
<dbReference type="AlphaFoldDB" id="A0A1B9GH84"/>
<name>A0A1B9GH84_9TREE</name>
<gene>
    <name evidence="2" type="ORF">I316_07940</name>
</gene>
<organism evidence="2 3">
    <name type="scientific">Kwoniella heveanensis BCC8398</name>
    <dbReference type="NCBI Taxonomy" id="1296120"/>
    <lineage>
        <taxon>Eukaryota</taxon>
        <taxon>Fungi</taxon>
        <taxon>Dikarya</taxon>
        <taxon>Basidiomycota</taxon>
        <taxon>Agaricomycotina</taxon>
        <taxon>Tremellomycetes</taxon>
        <taxon>Tremellales</taxon>
        <taxon>Cryptococcaceae</taxon>
        <taxon>Kwoniella</taxon>
    </lineage>
</organism>